<dbReference type="InterPro" id="IPR043146">
    <property type="entry name" value="Penicillin_amidase_N_B-knob"/>
</dbReference>
<keyword evidence="2" id="KW-0106">Calcium</keyword>
<dbReference type="PANTHER" id="PTHR34218">
    <property type="entry name" value="PEPTIDASE S45 PENICILLIN AMIDASE"/>
    <property type="match status" value="1"/>
</dbReference>
<dbReference type="GO" id="GO:0017000">
    <property type="term" value="P:antibiotic biosynthetic process"/>
    <property type="evidence" value="ECO:0007669"/>
    <property type="project" value="InterPro"/>
</dbReference>
<evidence type="ECO:0000256" key="1">
    <source>
        <dbReference type="PIRSR" id="PIRSR001227-1"/>
    </source>
</evidence>
<dbReference type="PIRSF" id="PIRSF001227">
    <property type="entry name" value="Pen_acylase"/>
    <property type="match status" value="1"/>
</dbReference>
<keyword evidence="4" id="KW-1185">Reference proteome</keyword>
<sequence length="579" mass="64433">DDIQPDTVFKAELGGATGSESYGNAPDLTSALAQSVEIFLAESWNEIRQGLGSNNWVVSGAHTATGKPLLANDTHLDLMMPSIWYEVHLTAPDWNVKGFTLPGAPLVIIGHNEHIAWGFTNNGADVQDLYIETLNPAAPDEYRVKGSWVKAQTIDETIRVKGQPDERLPVMVTRHGPVVRREGDKGYAMRWTATEPGGLANSYNWLGKACSWKEFRDAMKRVWGPAQNAVYADVEGNIGYIMAARVPIRKKGHGEVPEPGDTDDYEWTGYLPFDQLPQALNPESGLIVTANARVVGPSYKPYLTDRWEEPYRTARIYDLLHDRRDLRPEDMMKVETDTYSYPHVFLAEQLLGAAKAVRPQDPRTQRLIDGLKDWNGIADANSPEISFLHNVRLAALKLILEPVLGEEAGLYQWRSMTFVQKTLTSRPSKWLPAAYKSYDELLVRAADAAVKKLAEDSKSERLEDWAWKNFDSLEMFHPLGHEGLLKTLLSMTGKPQSGTVYSVRAATKTHGPAMRFVANPANWDESILLITSGESGQLGSSHYSDQFPYWYEGKPILAPFSAAAEAKAKKHTLTLKPGS</sequence>
<dbReference type="Pfam" id="PF01804">
    <property type="entry name" value="Penicil_amidase"/>
    <property type="match status" value="1"/>
</dbReference>
<feature type="binding site" evidence="2">
    <location>
        <position position="125"/>
    </location>
    <ligand>
        <name>Ca(2+)</name>
        <dbReference type="ChEBI" id="CHEBI:29108"/>
    </ligand>
</feature>
<feature type="active site" description="Nucleophile" evidence="1">
    <location>
        <position position="53"/>
    </location>
</feature>
<dbReference type="Gene3D" id="1.10.1400.10">
    <property type="match status" value="1"/>
</dbReference>
<dbReference type="GO" id="GO:0046872">
    <property type="term" value="F:metal ion binding"/>
    <property type="evidence" value="ECO:0007669"/>
    <property type="project" value="UniProtKB-KW"/>
</dbReference>
<dbReference type="EMBL" id="JACDQQ010001795">
    <property type="protein sequence ID" value="MBA0087030.1"/>
    <property type="molecule type" value="Genomic_DNA"/>
</dbReference>
<evidence type="ECO:0000313" key="3">
    <source>
        <dbReference type="EMBL" id="MBA0087030.1"/>
    </source>
</evidence>
<evidence type="ECO:0000256" key="2">
    <source>
        <dbReference type="PIRSR" id="PIRSR001227-2"/>
    </source>
</evidence>
<dbReference type="InterPro" id="IPR029055">
    <property type="entry name" value="Ntn_hydrolases_N"/>
</dbReference>
<dbReference type="SUPFAM" id="SSF56235">
    <property type="entry name" value="N-terminal nucleophile aminohydrolases (Ntn hydrolases)"/>
    <property type="match status" value="1"/>
</dbReference>
<dbReference type="InterPro" id="IPR043147">
    <property type="entry name" value="Penicillin_amidase_A-knob"/>
</dbReference>
<reference evidence="3" key="1">
    <citation type="submission" date="2020-06" db="EMBL/GenBank/DDBJ databases">
        <title>Legume-microbial interactions unlock mineral nutrients during tropical forest succession.</title>
        <authorList>
            <person name="Epihov D.Z."/>
        </authorList>
    </citation>
    <scope>NUCLEOTIDE SEQUENCE [LARGE SCALE GENOMIC DNA]</scope>
    <source>
        <strain evidence="3">Pan2503</strain>
    </source>
</reference>
<organism evidence="3 4">
    <name type="scientific">Candidatus Acidiferrum panamense</name>
    <dbReference type="NCBI Taxonomy" id="2741543"/>
    <lineage>
        <taxon>Bacteria</taxon>
        <taxon>Pseudomonadati</taxon>
        <taxon>Acidobacteriota</taxon>
        <taxon>Terriglobia</taxon>
        <taxon>Candidatus Acidiferrales</taxon>
        <taxon>Candidatus Acidiferrum</taxon>
    </lineage>
</organism>
<dbReference type="Gene3D" id="3.60.20.10">
    <property type="entry name" value="Glutamine Phosphoribosylpyrophosphate, subunit 1, domain 1"/>
    <property type="match status" value="1"/>
</dbReference>
<comment type="cofactor">
    <cofactor evidence="2">
        <name>Ca(2+)</name>
        <dbReference type="ChEBI" id="CHEBI:29108"/>
    </cofactor>
    <text evidence="2">Binds 1 Ca(2+) ion per dimer.</text>
</comment>
<accession>A0A7V8SY45</accession>
<keyword evidence="2" id="KW-0479">Metal-binding</keyword>
<proteinExistence type="predicted"/>
<dbReference type="PANTHER" id="PTHR34218:SF4">
    <property type="entry name" value="ACYL-HOMOSERINE LACTONE ACYLASE QUIP"/>
    <property type="match status" value="1"/>
</dbReference>
<name>A0A7V8SY45_9BACT</name>
<evidence type="ECO:0000313" key="4">
    <source>
        <dbReference type="Proteomes" id="UP000567293"/>
    </source>
</evidence>
<dbReference type="Gene3D" id="2.30.120.10">
    <property type="match status" value="1"/>
</dbReference>
<dbReference type="InterPro" id="IPR002692">
    <property type="entry name" value="S45"/>
</dbReference>
<feature type="binding site" evidence="2">
    <location>
        <position position="128"/>
    </location>
    <ligand>
        <name>Ca(2+)</name>
        <dbReference type="ChEBI" id="CHEBI:29108"/>
    </ligand>
</feature>
<comment type="caution">
    <text evidence="3">The sequence shown here is derived from an EMBL/GenBank/DDBJ whole genome shotgun (WGS) entry which is preliminary data.</text>
</comment>
<dbReference type="CDD" id="cd03747">
    <property type="entry name" value="Ntn_PGA_like"/>
    <property type="match status" value="1"/>
</dbReference>
<dbReference type="InterPro" id="IPR014395">
    <property type="entry name" value="Pen/GL7ACA/AHL_acylase"/>
</dbReference>
<dbReference type="Proteomes" id="UP000567293">
    <property type="component" value="Unassembled WGS sequence"/>
</dbReference>
<dbReference type="AlphaFoldDB" id="A0A7V8SY45"/>
<gene>
    <name evidence="3" type="ORF">HRJ53_18765</name>
</gene>
<feature type="non-terminal residue" evidence="3">
    <location>
        <position position="1"/>
    </location>
</feature>
<protein>
    <submittedName>
        <fullName evidence="3">Penicillin acylase family protein</fullName>
    </submittedName>
</protein>
<dbReference type="GO" id="GO:0016811">
    <property type="term" value="F:hydrolase activity, acting on carbon-nitrogen (but not peptide) bonds, in linear amides"/>
    <property type="evidence" value="ECO:0007669"/>
    <property type="project" value="InterPro"/>
</dbReference>